<reference evidence="2 3" key="1">
    <citation type="submission" date="2018-03" db="EMBL/GenBank/DDBJ databases">
        <title>Genome sequence of Clostridium vincentii DSM 10228.</title>
        <authorList>
            <person name="Poehlein A."/>
            <person name="Daniel R."/>
        </authorList>
    </citation>
    <scope>NUCLEOTIDE SEQUENCE [LARGE SCALE GENOMIC DNA]</scope>
    <source>
        <strain evidence="2 3">DSM 10228</strain>
    </source>
</reference>
<evidence type="ECO:0000313" key="2">
    <source>
        <dbReference type="EMBL" id="PRR79715.1"/>
    </source>
</evidence>
<dbReference type="EC" id="1.-.-.-" evidence="2"/>
<dbReference type="InterPro" id="IPR050744">
    <property type="entry name" value="AI-2_Isomerase_LsrG"/>
</dbReference>
<evidence type="ECO:0000313" key="3">
    <source>
        <dbReference type="Proteomes" id="UP000239471"/>
    </source>
</evidence>
<dbReference type="PROSITE" id="PS51725">
    <property type="entry name" value="ABM"/>
    <property type="match status" value="1"/>
</dbReference>
<dbReference type="GO" id="GO:0004497">
    <property type="term" value="F:monooxygenase activity"/>
    <property type="evidence" value="ECO:0007669"/>
    <property type="project" value="UniProtKB-KW"/>
</dbReference>
<evidence type="ECO:0000259" key="1">
    <source>
        <dbReference type="PROSITE" id="PS51725"/>
    </source>
</evidence>
<dbReference type="InterPro" id="IPR007138">
    <property type="entry name" value="ABM_dom"/>
</dbReference>
<dbReference type="PANTHER" id="PTHR33336">
    <property type="entry name" value="QUINOL MONOOXYGENASE YGIN-RELATED"/>
    <property type="match status" value="1"/>
</dbReference>
<dbReference type="OrthoDB" id="287932at2"/>
<keyword evidence="2" id="KW-0560">Oxidoreductase</keyword>
<dbReference type="AlphaFoldDB" id="A0A2T0B780"/>
<comment type="caution">
    <text evidence="2">The sequence shown here is derived from an EMBL/GenBank/DDBJ whole genome shotgun (WGS) entry which is preliminary data.</text>
</comment>
<dbReference type="RefSeq" id="WP_106061128.1">
    <property type="nucleotide sequence ID" value="NZ_PVXQ01000057.1"/>
</dbReference>
<proteinExistence type="predicted"/>
<dbReference type="Pfam" id="PF03992">
    <property type="entry name" value="ABM"/>
    <property type="match status" value="1"/>
</dbReference>
<dbReference type="SUPFAM" id="SSF54909">
    <property type="entry name" value="Dimeric alpha+beta barrel"/>
    <property type="match status" value="1"/>
</dbReference>
<dbReference type="Gene3D" id="3.30.70.100">
    <property type="match status" value="1"/>
</dbReference>
<dbReference type="EMBL" id="PVXQ01000057">
    <property type="protein sequence ID" value="PRR79715.1"/>
    <property type="molecule type" value="Genomic_DNA"/>
</dbReference>
<gene>
    <name evidence="2" type="primary">ycnE</name>
    <name evidence="2" type="ORF">CLVI_32630</name>
</gene>
<dbReference type="InterPro" id="IPR011008">
    <property type="entry name" value="Dimeric_a/b-barrel"/>
</dbReference>
<accession>A0A2T0B780</accession>
<dbReference type="Proteomes" id="UP000239471">
    <property type="component" value="Unassembled WGS sequence"/>
</dbReference>
<keyword evidence="2" id="KW-0503">Monooxygenase</keyword>
<organism evidence="2 3">
    <name type="scientific">Clostridium vincentii</name>
    <dbReference type="NCBI Taxonomy" id="52704"/>
    <lineage>
        <taxon>Bacteria</taxon>
        <taxon>Bacillati</taxon>
        <taxon>Bacillota</taxon>
        <taxon>Clostridia</taxon>
        <taxon>Eubacteriales</taxon>
        <taxon>Clostridiaceae</taxon>
        <taxon>Clostridium</taxon>
    </lineage>
</organism>
<keyword evidence="3" id="KW-1185">Reference proteome</keyword>
<dbReference type="PANTHER" id="PTHR33336:SF15">
    <property type="entry name" value="ABM DOMAIN-CONTAINING PROTEIN"/>
    <property type="match status" value="1"/>
</dbReference>
<feature type="domain" description="ABM" evidence="1">
    <location>
        <begin position="2"/>
        <end position="90"/>
    </location>
</feature>
<name>A0A2T0B780_9CLOT</name>
<sequence>MIAVYAKNIIKEIHIEKFMSLAKPLIEETRKENGNISYELIRVMDRVNEFAFLEKWENKDVLDAHMKTEHFTRLIPQISELLKEDMSVEIHEVII</sequence>
<protein>
    <submittedName>
        <fullName evidence="2">Putative monooxygenase YcnE</fullName>
        <ecNumber evidence="2">1.-.-.-</ecNumber>
    </submittedName>
</protein>